<geneLocation type="plasmid" evidence="2 5">
    <name>A14S_lp38</name>
</geneLocation>
<dbReference type="Proteomes" id="UP000003481">
    <property type="component" value="Plasmid A14S_lp38"/>
</dbReference>
<keyword evidence="2" id="KW-0614">Plasmid</keyword>
<dbReference type="EMBL" id="CP001464">
    <property type="protein sequence ID" value="ACN53130.1"/>
    <property type="molecule type" value="Genomic_DNA"/>
</dbReference>
<dbReference type="HOGENOM" id="CLU_3340925_0_0_12"/>
<feature type="region of interest" description="Disordered" evidence="1">
    <location>
        <begin position="17"/>
        <end position="37"/>
    </location>
</feature>
<dbReference type="EMBL" id="CP001465">
    <property type="protein sequence ID" value="ACN53186.1"/>
    <property type="molecule type" value="Genomic_DNA"/>
</dbReference>
<evidence type="ECO:0000313" key="4">
    <source>
        <dbReference type="EMBL" id="ACN53211.1"/>
    </source>
</evidence>
<protein>
    <submittedName>
        <fullName evidence="2">Uncharacterized protein</fullName>
    </submittedName>
</protein>
<evidence type="ECO:0000313" key="3">
    <source>
        <dbReference type="EMBL" id="ACN53186.1"/>
    </source>
</evidence>
<gene>
    <name evidence="2" type="ORF">BSPA14S_J0004</name>
    <name evidence="4" type="ORF">BSPA14S_K0037</name>
    <name evidence="3" type="ORF">BSPA14S_N0007</name>
</gene>
<dbReference type="EMBL" id="CP001466">
    <property type="protein sequence ID" value="ACN53211.1"/>
    <property type="molecule type" value="Genomic_DNA"/>
</dbReference>
<evidence type="ECO:0000313" key="2">
    <source>
        <dbReference type="EMBL" id="ACN53130.1"/>
    </source>
</evidence>
<reference evidence="2 5" key="1">
    <citation type="journal article" date="2012" name="J. Bacteriol.">
        <title>Whole-Genome Sequences of Borrelia bissettii, Borrelia valaisiana, and Borrelia spielmanii.</title>
        <authorList>
            <person name="Schutzer S.E."/>
            <person name="Fraser-Liggett C.M."/>
            <person name="Qiu W.G."/>
            <person name="Kraiczy P."/>
            <person name="Mongodin E.F."/>
            <person name="Dunn J.J."/>
            <person name="Luft B.J."/>
            <person name="Casjens S.R."/>
        </authorList>
    </citation>
    <scope>NUCLEOTIDE SEQUENCE [LARGE SCALE GENOMIC DNA]</scope>
    <source>
        <strain evidence="2 5">A14S</strain>
        <plasmid evidence="3 5">A14S_lp28-8</plasmid>
        <plasmid evidence="4 5">A14S_lp36</plasmid>
        <plasmid evidence="2 5">A14S_lp38</plasmid>
    </source>
</reference>
<evidence type="ECO:0000256" key="1">
    <source>
        <dbReference type="SAM" id="MobiDB-lite"/>
    </source>
</evidence>
<evidence type="ECO:0000313" key="5">
    <source>
        <dbReference type="Proteomes" id="UP000003481"/>
    </source>
</evidence>
<proteinExistence type="predicted"/>
<dbReference type="AlphaFoldDB" id="C0RBJ6"/>
<sequence>MKYIYVFKSPLSISSGELSHIDPPTISGDAEDKTFRG</sequence>
<organism evidence="2 5">
    <name type="scientific">Borreliella spielmanii A14S</name>
    <dbReference type="NCBI Taxonomy" id="498742"/>
    <lineage>
        <taxon>Bacteria</taxon>
        <taxon>Pseudomonadati</taxon>
        <taxon>Spirochaetota</taxon>
        <taxon>Spirochaetia</taxon>
        <taxon>Spirochaetales</taxon>
        <taxon>Borreliaceae</taxon>
        <taxon>Borreliella</taxon>
    </lineage>
</organism>
<geneLocation type="plasmid" evidence="3 5">
    <name>A14S_lp28-8</name>
</geneLocation>
<dbReference type="Proteomes" id="UP000003481">
    <property type="component" value="Plasmid A14S_lp36"/>
</dbReference>
<geneLocation type="plasmid" evidence="4 5">
    <name>A14S_lp36</name>
</geneLocation>
<name>C0RBJ6_9SPIR</name>
<dbReference type="Proteomes" id="UP000003481">
    <property type="component" value="Plasmid A14S_lp28-8"/>
</dbReference>
<accession>C0RBJ6</accession>